<dbReference type="EMBL" id="WTYC01000004">
    <property type="protein sequence ID" value="MXO48379.1"/>
    <property type="molecule type" value="Genomic_DNA"/>
</dbReference>
<dbReference type="OrthoDB" id="7411220at2"/>
<gene>
    <name evidence="1" type="ORF">GRI69_08930</name>
</gene>
<protein>
    <submittedName>
        <fullName evidence="1">Uncharacterized protein</fullName>
    </submittedName>
</protein>
<comment type="caution">
    <text evidence="1">The sequence shown here is derived from an EMBL/GenBank/DDBJ whole genome shotgun (WGS) entry which is preliminary data.</text>
</comment>
<keyword evidence="2" id="KW-1185">Reference proteome</keyword>
<sequence length="98" mass="10815">MSLIFAAAATLVPVQIESVELSAEGTFVSEFARQAIAEKSVEAIQCLAIGERRDGTNRVCLTAPEWQRVFDRVARSQSAERRDRAIADAQFRASRPGY</sequence>
<proteinExistence type="predicted"/>
<organism evidence="1 2">
    <name type="scientific">Qipengyuania vulgaris</name>
    <dbReference type="NCBI Taxonomy" id="291985"/>
    <lineage>
        <taxon>Bacteria</taxon>
        <taxon>Pseudomonadati</taxon>
        <taxon>Pseudomonadota</taxon>
        <taxon>Alphaproteobacteria</taxon>
        <taxon>Sphingomonadales</taxon>
        <taxon>Erythrobacteraceae</taxon>
        <taxon>Qipengyuania</taxon>
    </lineage>
</organism>
<reference evidence="1 2" key="1">
    <citation type="submission" date="2019-12" db="EMBL/GenBank/DDBJ databases">
        <title>Genomic-based taxomic classification of the family Erythrobacteraceae.</title>
        <authorList>
            <person name="Xu L."/>
        </authorList>
    </citation>
    <scope>NUCLEOTIDE SEQUENCE [LARGE SCALE GENOMIC DNA]</scope>
    <source>
        <strain evidence="1 2">DSM 17792</strain>
    </source>
</reference>
<evidence type="ECO:0000313" key="1">
    <source>
        <dbReference type="EMBL" id="MXO48379.1"/>
    </source>
</evidence>
<name>A0A844XSK6_9SPHN</name>
<dbReference type="AlphaFoldDB" id="A0A844XSK6"/>
<evidence type="ECO:0000313" key="2">
    <source>
        <dbReference type="Proteomes" id="UP000448199"/>
    </source>
</evidence>
<dbReference type="RefSeq" id="WP_160727936.1">
    <property type="nucleotide sequence ID" value="NZ_WTYC01000004.1"/>
</dbReference>
<accession>A0A844XSK6</accession>
<dbReference type="Proteomes" id="UP000448199">
    <property type="component" value="Unassembled WGS sequence"/>
</dbReference>